<dbReference type="InterPro" id="IPR000477">
    <property type="entry name" value="RT_dom"/>
</dbReference>
<dbReference type="InterPro" id="IPR043502">
    <property type="entry name" value="DNA/RNA_pol_sf"/>
</dbReference>
<dbReference type="AlphaFoldDB" id="A0A1W0E2C1"/>
<dbReference type="CDD" id="cd00303">
    <property type="entry name" value="retropepsin_like"/>
    <property type="match status" value="1"/>
</dbReference>
<dbReference type="InterPro" id="IPR036397">
    <property type="entry name" value="RNaseH_sf"/>
</dbReference>
<dbReference type="Gene3D" id="2.40.70.10">
    <property type="entry name" value="Acid Proteases"/>
    <property type="match status" value="1"/>
</dbReference>
<dbReference type="InterPro" id="IPR043128">
    <property type="entry name" value="Rev_trsase/Diguanyl_cyclase"/>
</dbReference>
<dbReference type="Gene3D" id="3.10.10.10">
    <property type="entry name" value="HIV Type 1 Reverse Transcriptase, subunit A, domain 1"/>
    <property type="match status" value="1"/>
</dbReference>
<name>A0A1W0E2C1_9MICR</name>
<evidence type="ECO:0000256" key="4">
    <source>
        <dbReference type="ARBA" id="ARBA00022695"/>
    </source>
</evidence>
<dbReference type="EC" id="2.7.7.49" evidence="1"/>
<keyword evidence="7" id="KW-0255">Endonuclease</keyword>
<dbReference type="InterPro" id="IPR041373">
    <property type="entry name" value="RT_RNaseH"/>
</dbReference>
<sequence length="1270" mass="146993">MNNNTNKLFINDSQYSVSGSLNSSQKETDNEIKGLFSPDKREIIKFKANIKNMSNQPELSCFKLKQGDRESVLEWRDKVLSASIACNWKDTSTHQIMSLLLDHDLLQVCMETKSDTLEECLSAVIKHFYPESYISSLKQQLYSARYNNSRNVRQYNDYIFLLCKKINLGSQGIAINDQQMFDIFKTGLPAYLQEKLVYANCNDLASAVNIISTSENLNRQGKGTYKNKRRHGFQKEHSIGKRFTKNNYKSYAQHNGKKPKGNENKSINRIQENGNENNSKNNSLSDKKINTFFDYSFNNFLSKSAQQLKIKVFIPVFNSYLYALVDTGADISLINYSVCPQKFLKETEKSLSVLNPDNSTLKTYGKAKLEFSVDNNILTQSVVIADIGSTDIWFGNDFIRSYIKTIDFETNSIFFKNTVQTPEKILEGKNCVNLIKNENLNNLIANAKHHNPTLGKVKDVQFNIDLYDDIPVNCSAYPVPESKKEVYKNELKRLISLGVIEKANTYYASPAFCIIKPNGKPQIIVDYQKLNKKTKILPYPFPSTREKFSGLQNATIFSKLDMNNGYYQIAINPKDKHKTGFITPFGVFQFTRVPFGLVNPPKFFTRLMENIFGDDKFVKIFVDDILVFSKNEVEHAKHLEVVFKKLRLANISINFEKCEFAKQSVTYLGYTIENNVVKPNREMFKKIEKYLHIKNKKGLQRVIGFLNWFRIFIKNLSSRIAPITNMLKENIKFNWNAQHQNLIINLFKELETAQLHFPNFNLPFEIYSDASDVGCGGTLQQGKNIIDIYSHKFSETEKRYTIVEREFLSIYNCLNYFKNTISGHKITVFTDNRNLTFLGKMDTYRVNKWKLLFSEMEVTFEHIPGEKNIAADFISRIYKVNCENIEKESLSENKEILGIKVINLQDQLKDKDIQLKLKNKIFKESIIYGNKFITDSDNKIIIPIQLSIPFILSYHNYFSHPGAEKLYFTLKENFKISNCENLCKQVTNSCKICKTIKHKTAQYGYITGDLQYSKPFEAIAADIFGPFNYKNKKCWVLTIIDMASRYVKFLKLSNLSTKSVLKLFKNNWIRVFPLPYKILVDNGKQFSSQKFIEYFNNLNIKVAFTTTANPTGNSICERVHQTLATVLRIPGEVDLEEKLSRAEEICNSMYHKSLGCAPIKLIYGTDKFNFKLSHSREGDREKAINRSMNLSEKERQNTNKNRIFYNYKLGDYVYVKPDHYKTKLEQRFKGPYKIVKVFGNSLGIVDEHNKYHRINFRKIKPIIEGQDVSL</sequence>
<dbReference type="InterPro" id="IPR018061">
    <property type="entry name" value="Retropepsins"/>
</dbReference>
<evidence type="ECO:0000256" key="1">
    <source>
        <dbReference type="ARBA" id="ARBA00012493"/>
    </source>
</evidence>
<dbReference type="InterPro" id="IPR041588">
    <property type="entry name" value="Integrase_H2C2"/>
</dbReference>
<evidence type="ECO:0000259" key="11">
    <source>
        <dbReference type="PROSITE" id="PS50175"/>
    </source>
</evidence>
<evidence type="ECO:0000256" key="6">
    <source>
        <dbReference type="ARBA" id="ARBA00022750"/>
    </source>
</evidence>
<evidence type="ECO:0000313" key="14">
    <source>
        <dbReference type="EMBL" id="OQS53378.1"/>
    </source>
</evidence>
<evidence type="ECO:0000256" key="5">
    <source>
        <dbReference type="ARBA" id="ARBA00022722"/>
    </source>
</evidence>
<dbReference type="InterPro" id="IPR012337">
    <property type="entry name" value="RNaseH-like_sf"/>
</dbReference>
<feature type="domain" description="Integrase catalytic" evidence="13">
    <location>
        <begin position="1011"/>
        <end position="1166"/>
    </location>
</feature>
<dbReference type="FunFam" id="3.10.10.10:FF:000007">
    <property type="entry name" value="Retrovirus-related Pol polyprotein from transposon 17.6-like Protein"/>
    <property type="match status" value="1"/>
</dbReference>
<dbReference type="InterPro" id="IPR021109">
    <property type="entry name" value="Peptidase_aspartic_dom_sf"/>
</dbReference>
<evidence type="ECO:0000256" key="10">
    <source>
        <dbReference type="SAM" id="MobiDB-lite"/>
    </source>
</evidence>
<dbReference type="SUPFAM" id="SSF53098">
    <property type="entry name" value="Ribonuclease H-like"/>
    <property type="match status" value="1"/>
</dbReference>
<dbReference type="STRING" id="646526.A0A1W0E2C1"/>
<dbReference type="Pfam" id="PF17917">
    <property type="entry name" value="RT_RNaseH"/>
    <property type="match status" value="1"/>
</dbReference>
<feature type="compositionally biased region" description="Low complexity" evidence="10">
    <location>
        <begin position="273"/>
        <end position="283"/>
    </location>
</feature>
<dbReference type="Pfam" id="PF17921">
    <property type="entry name" value="Integrase_H2C2"/>
    <property type="match status" value="1"/>
</dbReference>
<dbReference type="PROSITE" id="PS50878">
    <property type="entry name" value="RT_POL"/>
    <property type="match status" value="1"/>
</dbReference>
<dbReference type="GO" id="GO:0005634">
    <property type="term" value="C:nucleus"/>
    <property type="evidence" value="ECO:0007669"/>
    <property type="project" value="UniProtKB-ARBA"/>
</dbReference>
<dbReference type="GO" id="GO:0015074">
    <property type="term" value="P:DNA integration"/>
    <property type="evidence" value="ECO:0007669"/>
    <property type="project" value="InterPro"/>
</dbReference>
<dbReference type="CDD" id="cd01647">
    <property type="entry name" value="RT_LTR"/>
    <property type="match status" value="1"/>
</dbReference>
<dbReference type="Gene3D" id="1.10.340.70">
    <property type="match status" value="1"/>
</dbReference>
<evidence type="ECO:0000256" key="3">
    <source>
        <dbReference type="ARBA" id="ARBA00022679"/>
    </source>
</evidence>
<evidence type="ECO:0000256" key="8">
    <source>
        <dbReference type="ARBA" id="ARBA00022801"/>
    </source>
</evidence>
<dbReference type="PANTHER" id="PTHR37984">
    <property type="entry name" value="PROTEIN CBG26694"/>
    <property type="match status" value="1"/>
</dbReference>
<keyword evidence="2" id="KW-0645">Protease</keyword>
<dbReference type="OrthoDB" id="2194544at2759"/>
<evidence type="ECO:0000313" key="15">
    <source>
        <dbReference type="Proteomes" id="UP000192758"/>
    </source>
</evidence>
<keyword evidence="9" id="KW-0695">RNA-directed DNA polymerase</keyword>
<feature type="domain" description="Peptidase A2" evidence="11">
    <location>
        <begin position="321"/>
        <end position="335"/>
    </location>
</feature>
<dbReference type="PROSITE" id="PS00141">
    <property type="entry name" value="ASP_PROTEASE"/>
    <property type="match status" value="1"/>
</dbReference>
<reference evidence="14 15" key="1">
    <citation type="journal article" date="2017" name="Environ. Microbiol.">
        <title>Decay of the glycolytic pathway and adaptation to intranuclear parasitism within Enterocytozoonidae microsporidia.</title>
        <authorList>
            <person name="Wiredu Boakye D."/>
            <person name="Jaroenlak P."/>
            <person name="Prachumwat A."/>
            <person name="Williams T.A."/>
            <person name="Bateman K.S."/>
            <person name="Itsathitphaisarn O."/>
            <person name="Sritunyalucksana K."/>
            <person name="Paszkiewicz K.H."/>
            <person name="Moore K.A."/>
            <person name="Stentiford G.D."/>
            <person name="Williams B.A."/>
        </authorList>
    </citation>
    <scope>NUCLEOTIDE SEQUENCE [LARGE SCALE GENOMIC DNA]</scope>
    <source>
        <strain evidence="14 15">TH1</strain>
    </source>
</reference>
<dbReference type="InterPro" id="IPR001995">
    <property type="entry name" value="Peptidase_A2_cat"/>
</dbReference>
<dbReference type="Pfam" id="PF00077">
    <property type="entry name" value="RVP"/>
    <property type="match status" value="1"/>
</dbReference>
<keyword evidence="6" id="KW-0064">Aspartyl protease</keyword>
<dbReference type="CDD" id="cd09274">
    <property type="entry name" value="RNase_HI_RT_Ty3"/>
    <property type="match status" value="1"/>
</dbReference>
<dbReference type="GO" id="GO:0006508">
    <property type="term" value="P:proteolysis"/>
    <property type="evidence" value="ECO:0007669"/>
    <property type="project" value="UniProtKB-KW"/>
</dbReference>
<dbReference type="Proteomes" id="UP000192758">
    <property type="component" value="Unassembled WGS sequence"/>
</dbReference>
<keyword evidence="15" id="KW-1185">Reference proteome</keyword>
<dbReference type="Pfam" id="PF00078">
    <property type="entry name" value="RVT_1"/>
    <property type="match status" value="1"/>
</dbReference>
<dbReference type="SUPFAM" id="SSF50630">
    <property type="entry name" value="Acid proteases"/>
    <property type="match status" value="1"/>
</dbReference>
<dbReference type="GO" id="GO:0004190">
    <property type="term" value="F:aspartic-type endopeptidase activity"/>
    <property type="evidence" value="ECO:0007669"/>
    <property type="project" value="UniProtKB-KW"/>
</dbReference>
<evidence type="ECO:0000259" key="13">
    <source>
        <dbReference type="PROSITE" id="PS50994"/>
    </source>
</evidence>
<gene>
    <name evidence="14" type="primary">Tf2-6</name>
    <name evidence="14" type="ORF">EHP00_1886</name>
</gene>
<comment type="caution">
    <text evidence="14">The sequence shown here is derived from an EMBL/GenBank/DDBJ whole genome shotgun (WGS) entry which is preliminary data.</text>
</comment>
<accession>A0A1W0E2C1</accession>
<dbReference type="Pfam" id="PF00665">
    <property type="entry name" value="rve"/>
    <property type="match status" value="1"/>
</dbReference>
<keyword evidence="5" id="KW-0540">Nuclease</keyword>
<evidence type="ECO:0000259" key="12">
    <source>
        <dbReference type="PROSITE" id="PS50878"/>
    </source>
</evidence>
<feature type="domain" description="Reverse transcriptase" evidence="12">
    <location>
        <begin position="495"/>
        <end position="672"/>
    </location>
</feature>
<organism evidence="14 15">
    <name type="scientific">Ecytonucleospora hepatopenaei</name>
    <dbReference type="NCBI Taxonomy" id="646526"/>
    <lineage>
        <taxon>Eukaryota</taxon>
        <taxon>Fungi</taxon>
        <taxon>Fungi incertae sedis</taxon>
        <taxon>Microsporidia</taxon>
        <taxon>Enterocytozoonidae</taxon>
        <taxon>Ecytonucleospora</taxon>
    </lineage>
</organism>
<dbReference type="PANTHER" id="PTHR37984:SF5">
    <property type="entry name" value="PROTEIN NYNRIN-LIKE"/>
    <property type="match status" value="1"/>
</dbReference>
<keyword evidence="8" id="KW-0378">Hydrolase</keyword>
<dbReference type="InterPro" id="IPR050951">
    <property type="entry name" value="Retrovirus_Pol_polyprotein"/>
</dbReference>
<dbReference type="SUPFAM" id="SSF56672">
    <property type="entry name" value="DNA/RNA polymerases"/>
    <property type="match status" value="1"/>
</dbReference>
<dbReference type="EMBL" id="MNPJ01000043">
    <property type="protein sequence ID" value="OQS53378.1"/>
    <property type="molecule type" value="Genomic_DNA"/>
</dbReference>
<evidence type="ECO:0000256" key="7">
    <source>
        <dbReference type="ARBA" id="ARBA00022759"/>
    </source>
</evidence>
<dbReference type="GO" id="GO:0003676">
    <property type="term" value="F:nucleic acid binding"/>
    <property type="evidence" value="ECO:0007669"/>
    <property type="project" value="InterPro"/>
</dbReference>
<dbReference type="VEuPathDB" id="MicrosporidiaDB:EHP00_1886"/>
<dbReference type="Gene3D" id="3.30.70.270">
    <property type="match status" value="2"/>
</dbReference>
<evidence type="ECO:0000256" key="2">
    <source>
        <dbReference type="ARBA" id="ARBA00022670"/>
    </source>
</evidence>
<proteinExistence type="predicted"/>
<dbReference type="Gene3D" id="3.30.420.10">
    <property type="entry name" value="Ribonuclease H-like superfamily/Ribonuclease H"/>
    <property type="match status" value="1"/>
</dbReference>
<dbReference type="InterPro" id="IPR001584">
    <property type="entry name" value="Integrase_cat-core"/>
</dbReference>
<dbReference type="PROSITE" id="PS50994">
    <property type="entry name" value="INTEGRASE"/>
    <property type="match status" value="1"/>
</dbReference>
<protein>
    <recommendedName>
        <fullName evidence="1">RNA-directed DNA polymerase</fullName>
        <ecNumber evidence="1">2.7.7.49</ecNumber>
    </recommendedName>
</protein>
<dbReference type="PROSITE" id="PS50175">
    <property type="entry name" value="ASP_PROT_RETROV"/>
    <property type="match status" value="1"/>
</dbReference>
<feature type="region of interest" description="Disordered" evidence="10">
    <location>
        <begin position="251"/>
        <end position="283"/>
    </location>
</feature>
<keyword evidence="3" id="KW-0808">Transferase</keyword>
<dbReference type="GO" id="GO:0004519">
    <property type="term" value="F:endonuclease activity"/>
    <property type="evidence" value="ECO:0007669"/>
    <property type="project" value="UniProtKB-KW"/>
</dbReference>
<keyword evidence="4" id="KW-0548">Nucleotidyltransferase</keyword>
<dbReference type="InterPro" id="IPR001969">
    <property type="entry name" value="Aspartic_peptidase_AS"/>
</dbReference>
<evidence type="ECO:0000256" key="9">
    <source>
        <dbReference type="ARBA" id="ARBA00022918"/>
    </source>
</evidence>
<dbReference type="GO" id="GO:0003964">
    <property type="term" value="F:RNA-directed DNA polymerase activity"/>
    <property type="evidence" value="ECO:0007669"/>
    <property type="project" value="UniProtKB-KW"/>
</dbReference>